<dbReference type="GO" id="GO:0000775">
    <property type="term" value="C:chromosome, centromeric region"/>
    <property type="evidence" value="ECO:0007669"/>
    <property type="project" value="TreeGrafter"/>
</dbReference>
<dbReference type="GO" id="GO:0000785">
    <property type="term" value="C:chromatin"/>
    <property type="evidence" value="ECO:0007669"/>
    <property type="project" value="TreeGrafter"/>
</dbReference>
<reference evidence="4" key="1">
    <citation type="submission" date="2021-01" db="EMBL/GenBank/DDBJ databases">
        <authorList>
            <person name="Corre E."/>
            <person name="Pelletier E."/>
            <person name="Niang G."/>
            <person name="Scheremetjew M."/>
            <person name="Finn R."/>
            <person name="Kale V."/>
            <person name="Holt S."/>
            <person name="Cochrane G."/>
            <person name="Meng A."/>
            <person name="Brown T."/>
            <person name="Cohen L."/>
        </authorList>
    </citation>
    <scope>NUCLEOTIDE SEQUENCE</scope>
    <source>
        <strain evidence="4">SAG 63-3</strain>
    </source>
</reference>
<organism evidence="4">
    <name type="scientific">Polytomella parva</name>
    <dbReference type="NCBI Taxonomy" id="51329"/>
    <lineage>
        <taxon>Eukaryota</taxon>
        <taxon>Viridiplantae</taxon>
        <taxon>Chlorophyta</taxon>
        <taxon>core chlorophytes</taxon>
        <taxon>Chlorophyceae</taxon>
        <taxon>CS clade</taxon>
        <taxon>Chlamydomonadales</taxon>
        <taxon>Chlamydomonadaceae</taxon>
        <taxon>Polytomella</taxon>
    </lineage>
</organism>
<evidence type="ECO:0000256" key="3">
    <source>
        <dbReference type="SAM" id="MobiDB-lite"/>
    </source>
</evidence>
<proteinExistence type="inferred from homology"/>
<feature type="region of interest" description="Disordered" evidence="3">
    <location>
        <begin position="514"/>
        <end position="538"/>
    </location>
</feature>
<dbReference type="InterPro" id="IPR019128">
    <property type="entry name" value="Dcc1"/>
</dbReference>
<evidence type="ECO:0000256" key="1">
    <source>
        <dbReference type="ARBA" id="ARBA00007017"/>
    </source>
</evidence>
<sequence length="697" mass="76065">MSNKCGGDKPSPLFLKTKEAKPFQFSSVVYHDLKLLEVTEKILEEIEKDGVSIKGNFENEAVLTTKDKTYSMKLVETTNLQLLVAPPKASASMSSTNPGGKFQATDNLSTPETNCDLSRFQLGDPNHITATAITTAHIELVEIAPNFRHLKSILGAPYTSADLEKTSKYYKYCNDASMDSNSLNEPSGLKVFSSLLARSRKTTSERNMGSNVSKSEEEPSHIAKKPKLGSEENKTQKLVKDVSIEFKTLDEISMITQASQAEIVAELDHLGCAPLPLAYILPPDENLSSDLDLKPEARSTMIWRVVDPDLIAEIIDAVLLTAQQEGWDVKHLDERNVLKCLSLSSATSSTPSHASSSQNPFLSHETSNLVLYPPELLLFCLNRFGSPNGQAAIAETRESASSEVEKEEAHSRTWTLNGDKLHRHYAQRVLSRGYHALDSSSSANDLFREYLTFLAPSPFAPSTSTSSSSSSSSASSTLPSWVVSKSLPLLVFLASWIQELETYVAFSYRSGSESEAAEREEAGSRDDVENSSDRFLDPPTLDVLLTETILEGLPSTPKSDQSSLECLSAMLGDLAPSKNVSWSAMTSAIRDAVNASTSVTSSDPSSDSASTGTSALGNQVSIASGVSIRLLRVDELPKDPTDRFRILFKIRPRWLGADLQPFIKNLRVPGQSAEALLLRYARSSQASKDAPTVYSMR</sequence>
<evidence type="ECO:0000256" key="2">
    <source>
        <dbReference type="ARBA" id="ARBA00022705"/>
    </source>
</evidence>
<evidence type="ECO:0008006" key="5">
    <source>
        <dbReference type="Google" id="ProtNLM"/>
    </source>
</evidence>
<dbReference type="PANTHER" id="PTHR13395:SF6">
    <property type="entry name" value="SISTER CHROMATID COHESION PROTEIN DCC1"/>
    <property type="match status" value="1"/>
</dbReference>
<dbReference type="Pfam" id="PF09724">
    <property type="entry name" value="Dcc1"/>
    <property type="match status" value="2"/>
</dbReference>
<feature type="compositionally biased region" description="Basic and acidic residues" evidence="3">
    <location>
        <begin position="516"/>
        <end position="536"/>
    </location>
</feature>
<protein>
    <recommendedName>
        <fullName evidence="5">Sister chromatid cohesion protein DCC1</fullName>
    </recommendedName>
</protein>
<feature type="region of interest" description="Disordered" evidence="3">
    <location>
        <begin position="200"/>
        <end position="234"/>
    </location>
</feature>
<dbReference type="PANTHER" id="PTHR13395">
    <property type="entry name" value="SISTER CHROMATID COHESION PROTEIN DCC1-RELATED"/>
    <property type="match status" value="1"/>
</dbReference>
<comment type="similarity">
    <text evidence="1">Belongs to the DCC1 family.</text>
</comment>
<name>A0A7S0V113_9CHLO</name>
<accession>A0A7S0V113</accession>
<gene>
    <name evidence="4" type="ORF">PPAR00522_LOCUS9263</name>
</gene>
<evidence type="ECO:0000313" key="4">
    <source>
        <dbReference type="EMBL" id="CAD8772857.1"/>
    </source>
</evidence>
<dbReference type="AlphaFoldDB" id="A0A7S0V113"/>
<dbReference type="GO" id="GO:0006260">
    <property type="term" value="P:DNA replication"/>
    <property type="evidence" value="ECO:0007669"/>
    <property type="project" value="UniProtKB-KW"/>
</dbReference>
<dbReference type="GO" id="GO:0034088">
    <property type="term" value="P:maintenance of mitotic sister chromatid cohesion"/>
    <property type="evidence" value="ECO:0007669"/>
    <property type="project" value="TreeGrafter"/>
</dbReference>
<keyword evidence="2" id="KW-0235">DNA replication</keyword>
<dbReference type="GO" id="GO:0031390">
    <property type="term" value="C:Ctf18 RFC-like complex"/>
    <property type="evidence" value="ECO:0007669"/>
    <property type="project" value="InterPro"/>
</dbReference>
<dbReference type="EMBL" id="HBFM01014752">
    <property type="protein sequence ID" value="CAD8772857.1"/>
    <property type="molecule type" value="Transcribed_RNA"/>
</dbReference>